<dbReference type="InterPro" id="IPR001769">
    <property type="entry name" value="Gingipain"/>
</dbReference>
<keyword evidence="1 2" id="KW-0732">Signal</keyword>
<dbReference type="GO" id="GO:0006508">
    <property type="term" value="P:proteolysis"/>
    <property type="evidence" value="ECO:0007669"/>
    <property type="project" value="InterPro"/>
</dbReference>
<evidence type="ECO:0000259" key="3">
    <source>
        <dbReference type="Pfam" id="PF01364"/>
    </source>
</evidence>
<dbReference type="InterPro" id="IPR026444">
    <property type="entry name" value="Secre_tail"/>
</dbReference>
<dbReference type="Gene3D" id="3.40.50.1460">
    <property type="match status" value="1"/>
</dbReference>
<organism evidence="4 5">
    <name type="scientific">Seonamhaeicola algicola</name>
    <dbReference type="NCBI Taxonomy" id="1719036"/>
    <lineage>
        <taxon>Bacteria</taxon>
        <taxon>Pseudomonadati</taxon>
        <taxon>Bacteroidota</taxon>
        <taxon>Flavobacteriia</taxon>
        <taxon>Flavobacteriales</taxon>
        <taxon>Flavobacteriaceae</taxon>
    </lineage>
</organism>
<dbReference type="InterPro" id="IPR029031">
    <property type="entry name" value="Gingipain_N_sf"/>
</dbReference>
<comment type="caution">
    <text evidence="4">The sequence shown here is derived from an EMBL/GenBank/DDBJ whole genome shotgun (WGS) entry which is preliminary data.</text>
</comment>
<accession>A0A5C7AD56</accession>
<feature type="chain" id="PRO_5023130520" evidence="2">
    <location>
        <begin position="19"/>
        <end position="1294"/>
    </location>
</feature>
<dbReference type="OrthoDB" id="9809780at2"/>
<feature type="domain" description="Gingipain" evidence="3">
    <location>
        <begin position="543"/>
        <end position="920"/>
    </location>
</feature>
<gene>
    <name evidence="4" type="primary">porU</name>
    <name evidence="4" type="ORF">FUA26_14405</name>
</gene>
<sequence length="1294" mass="144438">MKKKIALIFLVLVAYTHAQQKQFTINWEAPKTITTGSFTFKIPSFNEENLTFNFEEGLKFNAQWPVNSAVNEASVKITNISYASISKNDLFDVDLETIPTSLKFSLKNSVTRNKRFAFFQISPIIKDVNGALKKVTAFSINYTNGISQNLAFKNNQFKTSKIVTNSVLSSGSWYKFYVDTTGVFKLSKSFLQKLGVSVNSIDPRTIKIYGNGGRMIPFLNAEPYPFDVVENAIKVVGEEDGVFDNNDYVLFYAQGPKMFNAESNTHINCYTNKTYYYINVGSGFGKRISAFVQPTAAANQQINTFHDYKFHEKDEYNLAFLGRRWFGDRFDIENTKTFTFNMPDLVTTQPVNLKVYVAAVSPVVSTMELIVNGNSVTGINMPANSDRVLATQGSYIGDVNVNTNEIEVTLNYNNQGNPSAVAYVDYISVEAERLLNFNGKQFQFTNKNVAIASGIGQYNISNASDVSEVWDVSDIYNVTNFVPTEPANNLTFKANLGEAKTYVAVTSKDYFTPSYDRNTTVVNQNIKGTIFNDANGNFKDIDYLIVAPANMVSQAERLAEINRGQYNLNVKVLSLEQIYTEFSTGNQDVGAIRNVVKYIYDNASAPANRIKYLCLLGDASFDYKDRINNNTNIVPSWYSYNSFSLTDSFVSDDFYGMMDDTEGNMNTSNKLDIAVGRILAKTPQQAKEMVDKVASYYTKESFGAWRNNFVLVSDDVDKDWEGILQETTDEIGNLVSNEKSFINSVKIHTDAYQQESSAGGDRYPQVNTAFVNAVDNGALVVNYFGHGGEDGLAEERIFQKTDIESLRNFCKLSCFVTVTCEFTKFDNPFRETAGELMYWNKQAGAISLITTTRQIFVPTAIRFNNALGQYLFSYSDDDAYSDYEYPSMAEALRLTKTDPMLSSEIQRRLIFFIGDPAMKLSIPKPNIRLTKLNDVDITTATDTLKALGRVKLTGEVTDISGNKLTNYNGTLSTTIYDKPISRQTLANDGTRNNGEVVKLDFTTLGEIIFRGQASVTNGDFEFNFVVPKDIGIPVGFGKVSFYAKNKSLLEDQTGASTNEIRIGGINENAEADNIGPVITLYMNDENFVSGGITNESPTLLAKLEDENGINTASGIGHDIVAIIDGDETTPVVLNDYYQTEVDDYQKGVVSFPFRDLEPGLHTLTLKAWDVYNNSSIAEIQFVVHNENQELVIENVLNYPNPFVNYTEFWFNHNSSAPLNVSIQIFTVSGKLVKTINGQTTGGIKATSSLSRDIIWDGRDDFGDKIGKGVYVYKLTVHSNLLNKKVEKIQKLVIL</sequence>
<dbReference type="NCBIfam" id="TIGR04183">
    <property type="entry name" value="Por_Secre_tail"/>
    <property type="match status" value="1"/>
</dbReference>
<dbReference type="Gene3D" id="3.40.50.10390">
    <property type="entry name" value="Gingipain r, domain 1"/>
    <property type="match status" value="1"/>
</dbReference>
<dbReference type="CDD" id="cd02258">
    <property type="entry name" value="Peptidase_C25_N"/>
    <property type="match status" value="1"/>
</dbReference>
<evidence type="ECO:0000256" key="2">
    <source>
        <dbReference type="SAM" id="SignalP"/>
    </source>
</evidence>
<keyword evidence="5" id="KW-1185">Reference proteome</keyword>
<dbReference type="SUPFAM" id="SSF52129">
    <property type="entry name" value="Caspase-like"/>
    <property type="match status" value="1"/>
</dbReference>
<proteinExistence type="predicted"/>
<dbReference type="EMBL" id="VOSC01000033">
    <property type="protein sequence ID" value="TXE06167.1"/>
    <property type="molecule type" value="Genomic_DNA"/>
</dbReference>
<reference evidence="5" key="1">
    <citation type="submission" date="2019-08" db="EMBL/GenBank/DDBJ databases">
        <title>Seonamhaeicola sediminis sp. nov., isolated from marine sediment.</title>
        <authorList>
            <person name="Cao W.R."/>
        </authorList>
    </citation>
    <scope>NUCLEOTIDE SEQUENCE [LARGE SCALE GENOMIC DNA]</scope>
    <source>
        <strain evidence="5">Gy8</strain>
    </source>
</reference>
<evidence type="ECO:0000256" key="1">
    <source>
        <dbReference type="ARBA" id="ARBA00022729"/>
    </source>
</evidence>
<protein>
    <submittedName>
        <fullName evidence="4">Type IX secretion system sortase PorU</fullName>
    </submittedName>
</protein>
<evidence type="ECO:0000313" key="4">
    <source>
        <dbReference type="EMBL" id="TXE06167.1"/>
    </source>
</evidence>
<dbReference type="Pfam" id="PF01364">
    <property type="entry name" value="Peptidase_C25"/>
    <property type="match status" value="1"/>
</dbReference>
<dbReference type="Gene3D" id="2.60.40.4070">
    <property type="match status" value="1"/>
</dbReference>
<dbReference type="RefSeq" id="WP_147137659.1">
    <property type="nucleotide sequence ID" value="NZ_VOSC01000033.1"/>
</dbReference>
<dbReference type="NCBIfam" id="NF033707">
    <property type="entry name" value="T9SS_sortase"/>
    <property type="match status" value="1"/>
</dbReference>
<feature type="signal peptide" evidence="2">
    <location>
        <begin position="1"/>
        <end position="18"/>
    </location>
</feature>
<evidence type="ECO:0000313" key="5">
    <source>
        <dbReference type="Proteomes" id="UP000321790"/>
    </source>
</evidence>
<dbReference type="Proteomes" id="UP000321790">
    <property type="component" value="Unassembled WGS sequence"/>
</dbReference>
<dbReference type="InterPro" id="IPR029030">
    <property type="entry name" value="Caspase-like_dom_sf"/>
</dbReference>
<name>A0A5C7AD56_9FLAO</name>
<dbReference type="GO" id="GO:0008234">
    <property type="term" value="F:cysteine-type peptidase activity"/>
    <property type="evidence" value="ECO:0007669"/>
    <property type="project" value="InterPro"/>
</dbReference>